<reference evidence="2 3" key="1">
    <citation type="submission" date="2017-06" db="EMBL/GenBank/DDBJ databases">
        <title>the draft geome sequence of Illustriluteabacillus marina B3227.</title>
        <authorList>
            <person name="He R.-H."/>
            <person name="Du Z.-J."/>
        </authorList>
    </citation>
    <scope>NUCLEOTIDE SEQUENCE [LARGE SCALE GENOMIC DNA]</scope>
    <source>
        <strain evidence="2 3">B3227</strain>
    </source>
</reference>
<keyword evidence="3" id="KW-1185">Reference proteome</keyword>
<protein>
    <submittedName>
        <fullName evidence="2">Glyoxalase</fullName>
    </submittedName>
</protein>
<dbReference type="SUPFAM" id="SSF54593">
    <property type="entry name" value="Glyoxalase/Bleomycin resistance protein/Dihydroxybiphenyl dioxygenase"/>
    <property type="match status" value="1"/>
</dbReference>
<dbReference type="InterPro" id="IPR029068">
    <property type="entry name" value="Glyas_Bleomycin-R_OHBP_Dase"/>
</dbReference>
<evidence type="ECO:0000313" key="2">
    <source>
        <dbReference type="EMBL" id="PKR77622.1"/>
    </source>
</evidence>
<accession>A0A2I0QTF3</accession>
<dbReference type="RefSeq" id="WP_101331230.1">
    <property type="nucleotide sequence ID" value="NZ_PJNH01000002.1"/>
</dbReference>
<evidence type="ECO:0000313" key="3">
    <source>
        <dbReference type="Proteomes" id="UP000243524"/>
    </source>
</evidence>
<dbReference type="Gene3D" id="3.10.180.10">
    <property type="entry name" value="2,3-Dihydroxybiphenyl 1,2-Dioxygenase, domain 1"/>
    <property type="match status" value="1"/>
</dbReference>
<dbReference type="InterPro" id="IPR004360">
    <property type="entry name" value="Glyas_Fos-R_dOase_dom"/>
</dbReference>
<dbReference type="EMBL" id="PJNH01000002">
    <property type="protein sequence ID" value="PKR77622.1"/>
    <property type="molecule type" value="Genomic_DNA"/>
</dbReference>
<sequence>MKFGRLMIFITNINEARSFYNGILGFEVTDENDHSIIFDVGGVELIAFLGDKEREIGDYSNESRSVIVFEVSSVNETFQTLKAKGVRFLHEEPNETETNIYAAFVDPFKNVHEIEELK</sequence>
<dbReference type="Pfam" id="PF00903">
    <property type="entry name" value="Glyoxalase"/>
    <property type="match status" value="1"/>
</dbReference>
<name>A0A2I0QTF3_9BACI</name>
<comment type="caution">
    <text evidence="2">The sequence shown here is derived from an EMBL/GenBank/DDBJ whole genome shotgun (WGS) entry which is preliminary data.</text>
</comment>
<dbReference type="AlphaFoldDB" id="A0A2I0QTF3"/>
<proteinExistence type="predicted"/>
<gene>
    <name evidence="2" type="ORF">CEY16_06710</name>
</gene>
<dbReference type="InterPro" id="IPR037523">
    <property type="entry name" value="VOC_core"/>
</dbReference>
<evidence type="ECO:0000259" key="1">
    <source>
        <dbReference type="PROSITE" id="PS51819"/>
    </source>
</evidence>
<organism evidence="2 3">
    <name type="scientific">Halalkalibacillus sediminis</name>
    <dbReference type="NCBI Taxonomy" id="2018042"/>
    <lineage>
        <taxon>Bacteria</taxon>
        <taxon>Bacillati</taxon>
        <taxon>Bacillota</taxon>
        <taxon>Bacilli</taxon>
        <taxon>Bacillales</taxon>
        <taxon>Bacillaceae</taxon>
        <taxon>Halalkalibacillus</taxon>
    </lineage>
</organism>
<dbReference type="Proteomes" id="UP000243524">
    <property type="component" value="Unassembled WGS sequence"/>
</dbReference>
<dbReference type="OrthoDB" id="3826308at2"/>
<feature type="domain" description="VOC" evidence="1">
    <location>
        <begin position="2"/>
        <end position="117"/>
    </location>
</feature>
<dbReference type="PROSITE" id="PS51819">
    <property type="entry name" value="VOC"/>
    <property type="match status" value="1"/>
</dbReference>